<dbReference type="KEGG" id="bor:COCMIDRAFT_30458"/>
<sequence>MRRHRTQYFSLLSNLSTISNAQVKVKDTTDHHQGITTVQGINIARYKPRKTAYYKNMLLTGNKYISENVEKKLDSEASDDSAVGSTLDKHPQVPKRLREPDSMEQTVRNKVLKPSGREKVTSPQRSALFVAGTPYIVGTDGIPTLPSNWRRFLFKPFRRFAFDAYKAWLRVALMPGVQPNTTAYALAGFFTLACKTQLDQQLVDKIDENVEELVLDVQFEAIESLTEQVEGLKGKLNRGCRMTSSIASWNHGIWWSISRTM</sequence>
<dbReference type="HOGENOM" id="CLU_1065546_0_0_1"/>
<dbReference type="GeneID" id="19121683"/>
<evidence type="ECO:0000313" key="3">
    <source>
        <dbReference type="Proteomes" id="UP000054032"/>
    </source>
</evidence>
<dbReference type="AlphaFoldDB" id="W6YSX9"/>
<dbReference type="RefSeq" id="XP_007692844.1">
    <property type="nucleotide sequence ID" value="XM_007694654.1"/>
</dbReference>
<name>W6YSX9_COCMI</name>
<dbReference type="Proteomes" id="UP000054032">
    <property type="component" value="Unassembled WGS sequence"/>
</dbReference>
<protein>
    <submittedName>
        <fullName evidence="2">Uncharacterized protein</fullName>
    </submittedName>
</protein>
<proteinExistence type="predicted"/>
<accession>W6YSX9</accession>
<feature type="compositionally biased region" description="Basic and acidic residues" evidence="1">
    <location>
        <begin position="87"/>
        <end position="101"/>
    </location>
</feature>
<evidence type="ECO:0000256" key="1">
    <source>
        <dbReference type="SAM" id="MobiDB-lite"/>
    </source>
</evidence>
<reference evidence="2 3" key="1">
    <citation type="journal article" date="2013" name="PLoS Genet.">
        <title>Comparative genome structure, secondary metabolite, and effector coding capacity across Cochliobolus pathogens.</title>
        <authorList>
            <person name="Condon B.J."/>
            <person name="Leng Y."/>
            <person name="Wu D."/>
            <person name="Bushley K.E."/>
            <person name="Ohm R.A."/>
            <person name="Otillar R."/>
            <person name="Martin J."/>
            <person name="Schackwitz W."/>
            <person name="Grimwood J."/>
            <person name="MohdZainudin N."/>
            <person name="Xue C."/>
            <person name="Wang R."/>
            <person name="Manning V.A."/>
            <person name="Dhillon B."/>
            <person name="Tu Z.J."/>
            <person name="Steffenson B.J."/>
            <person name="Salamov A."/>
            <person name="Sun H."/>
            <person name="Lowry S."/>
            <person name="LaButti K."/>
            <person name="Han J."/>
            <person name="Copeland A."/>
            <person name="Lindquist E."/>
            <person name="Barry K."/>
            <person name="Schmutz J."/>
            <person name="Baker S.E."/>
            <person name="Ciuffetti L.M."/>
            <person name="Grigoriev I.V."/>
            <person name="Zhong S."/>
            <person name="Turgeon B.G."/>
        </authorList>
    </citation>
    <scope>NUCLEOTIDE SEQUENCE [LARGE SCALE GENOMIC DNA]</scope>
    <source>
        <strain evidence="2 3">ATCC 44560</strain>
    </source>
</reference>
<keyword evidence="3" id="KW-1185">Reference proteome</keyword>
<organism evidence="2 3">
    <name type="scientific">Bipolaris oryzae ATCC 44560</name>
    <dbReference type="NCBI Taxonomy" id="930090"/>
    <lineage>
        <taxon>Eukaryota</taxon>
        <taxon>Fungi</taxon>
        <taxon>Dikarya</taxon>
        <taxon>Ascomycota</taxon>
        <taxon>Pezizomycotina</taxon>
        <taxon>Dothideomycetes</taxon>
        <taxon>Pleosporomycetidae</taxon>
        <taxon>Pleosporales</taxon>
        <taxon>Pleosporineae</taxon>
        <taxon>Pleosporaceae</taxon>
        <taxon>Bipolaris</taxon>
    </lineage>
</organism>
<gene>
    <name evidence="2" type="ORF">COCMIDRAFT_30458</name>
</gene>
<evidence type="ECO:0000313" key="2">
    <source>
        <dbReference type="EMBL" id="EUC40643.1"/>
    </source>
</evidence>
<feature type="region of interest" description="Disordered" evidence="1">
    <location>
        <begin position="76"/>
        <end position="107"/>
    </location>
</feature>
<dbReference type="EMBL" id="KI964149">
    <property type="protein sequence ID" value="EUC40643.1"/>
    <property type="molecule type" value="Genomic_DNA"/>
</dbReference>